<feature type="transmembrane region" description="Helical" evidence="1">
    <location>
        <begin position="12"/>
        <end position="31"/>
    </location>
</feature>
<dbReference type="EMBL" id="UAWT01000008">
    <property type="protein sequence ID" value="SQC67493.1"/>
    <property type="molecule type" value="Genomic_DNA"/>
</dbReference>
<reference evidence="2 3" key="1">
    <citation type="submission" date="2018-06" db="EMBL/GenBank/DDBJ databases">
        <authorList>
            <consortium name="Pathogen Informatics"/>
            <person name="Doyle S."/>
        </authorList>
    </citation>
    <scope>NUCLEOTIDE SEQUENCE [LARGE SCALE GENOMIC DNA]</scope>
    <source>
        <strain evidence="2 3">NCTC13940</strain>
    </source>
</reference>
<evidence type="ECO:0000256" key="1">
    <source>
        <dbReference type="SAM" id="Phobius"/>
    </source>
</evidence>
<evidence type="ECO:0000313" key="3">
    <source>
        <dbReference type="Proteomes" id="UP000250257"/>
    </source>
</evidence>
<gene>
    <name evidence="2" type="ORF">NCTC13940_00897</name>
</gene>
<feature type="transmembrane region" description="Helical" evidence="1">
    <location>
        <begin position="37"/>
        <end position="58"/>
    </location>
</feature>
<sequence length="85" mass="9475">MRLMSEQDIRYFLLPACIIFILGIAAMNSVASPLLNFFIVTLISCITGIIIGTAHQLVKLITGNIRTYRAKESPKKKMGTQYNKA</sequence>
<evidence type="ECO:0000313" key="2">
    <source>
        <dbReference type="EMBL" id="SQC67493.1"/>
    </source>
</evidence>
<protein>
    <submittedName>
        <fullName evidence="2">Uncharacterized protein</fullName>
    </submittedName>
</protein>
<accession>A0A2X3H3U1</accession>
<dbReference type="Proteomes" id="UP000250257">
    <property type="component" value="Unassembled WGS sequence"/>
</dbReference>
<keyword evidence="1" id="KW-0472">Membrane</keyword>
<proteinExistence type="predicted"/>
<keyword evidence="1" id="KW-0812">Transmembrane</keyword>
<organism evidence="2 3">
    <name type="scientific">Listeria fleischmannii subsp. fleischmannii</name>
    <dbReference type="NCBI Taxonomy" id="1671902"/>
    <lineage>
        <taxon>Bacteria</taxon>
        <taxon>Bacillati</taxon>
        <taxon>Bacillota</taxon>
        <taxon>Bacilli</taxon>
        <taxon>Bacillales</taxon>
        <taxon>Listeriaceae</taxon>
        <taxon>Listeria</taxon>
    </lineage>
</organism>
<name>A0A2X3H3U1_9LIST</name>
<keyword evidence="1" id="KW-1133">Transmembrane helix</keyword>
<dbReference type="AlphaFoldDB" id="A0A2X3H3U1"/>